<dbReference type="SUPFAM" id="SSF55486">
    <property type="entry name" value="Metalloproteases ('zincins'), catalytic domain"/>
    <property type="match status" value="1"/>
</dbReference>
<keyword evidence="1" id="KW-0479">Metal-binding</keyword>
<dbReference type="GO" id="GO:0004222">
    <property type="term" value="F:metalloendopeptidase activity"/>
    <property type="evidence" value="ECO:0007669"/>
    <property type="project" value="InterPro"/>
</dbReference>
<protein>
    <recommendedName>
        <fullName evidence="2">Peptidase M12B domain-containing protein</fullName>
    </recommendedName>
</protein>
<evidence type="ECO:0000259" key="2">
    <source>
        <dbReference type="PROSITE" id="PS50215"/>
    </source>
</evidence>
<evidence type="ECO:0000313" key="4">
    <source>
        <dbReference type="Proteomes" id="UP001195483"/>
    </source>
</evidence>
<dbReference type="EMBL" id="JAEAOA010000628">
    <property type="protein sequence ID" value="KAK3585036.1"/>
    <property type="molecule type" value="Genomic_DNA"/>
</dbReference>
<keyword evidence="1" id="KW-0862">Zinc</keyword>
<proteinExistence type="predicted"/>
<dbReference type="Pfam" id="PF13688">
    <property type="entry name" value="Reprolysin_5"/>
    <property type="match status" value="1"/>
</dbReference>
<dbReference type="InterPro" id="IPR001590">
    <property type="entry name" value="Peptidase_M12B"/>
</dbReference>
<gene>
    <name evidence="3" type="ORF">CHS0354_009884</name>
</gene>
<comment type="caution">
    <text evidence="3">The sequence shown here is derived from an EMBL/GenBank/DDBJ whole genome shotgun (WGS) entry which is preliminary data.</text>
</comment>
<feature type="binding site" evidence="1">
    <location>
        <position position="52"/>
    </location>
    <ligand>
        <name>Zn(2+)</name>
        <dbReference type="ChEBI" id="CHEBI:29105"/>
        <note>catalytic</note>
    </ligand>
</feature>
<dbReference type="GO" id="GO:0006508">
    <property type="term" value="P:proteolysis"/>
    <property type="evidence" value="ECO:0007669"/>
    <property type="project" value="InterPro"/>
</dbReference>
<accession>A0AAE0S461</accession>
<comment type="caution">
    <text evidence="1">Lacks conserved residue(s) required for the propagation of feature annotation.</text>
</comment>
<dbReference type="GO" id="GO:0046872">
    <property type="term" value="F:metal ion binding"/>
    <property type="evidence" value="ECO:0007669"/>
    <property type="project" value="UniProtKB-KW"/>
</dbReference>
<evidence type="ECO:0000313" key="3">
    <source>
        <dbReference type="EMBL" id="KAK3585036.1"/>
    </source>
</evidence>
<reference evidence="3" key="3">
    <citation type="submission" date="2023-05" db="EMBL/GenBank/DDBJ databases">
        <authorList>
            <person name="Smith C.H."/>
        </authorList>
    </citation>
    <scope>NUCLEOTIDE SEQUENCE</scope>
    <source>
        <strain evidence="3">CHS0354</strain>
        <tissue evidence="3">Mantle</tissue>
    </source>
</reference>
<dbReference type="InterPro" id="IPR024079">
    <property type="entry name" value="MetalloPept_cat_dom_sf"/>
</dbReference>
<name>A0AAE0S461_9BIVA</name>
<reference evidence="3" key="1">
    <citation type="journal article" date="2021" name="Genome Biol. Evol.">
        <title>A High-Quality Reference Genome for a Parasitic Bivalve with Doubly Uniparental Inheritance (Bivalvia: Unionida).</title>
        <authorList>
            <person name="Smith C.H."/>
        </authorList>
    </citation>
    <scope>NUCLEOTIDE SEQUENCE</scope>
    <source>
        <strain evidence="3">CHS0354</strain>
    </source>
</reference>
<dbReference type="AlphaFoldDB" id="A0AAE0S461"/>
<organism evidence="3 4">
    <name type="scientific">Potamilus streckersoni</name>
    <dbReference type="NCBI Taxonomy" id="2493646"/>
    <lineage>
        <taxon>Eukaryota</taxon>
        <taxon>Metazoa</taxon>
        <taxon>Spiralia</taxon>
        <taxon>Lophotrochozoa</taxon>
        <taxon>Mollusca</taxon>
        <taxon>Bivalvia</taxon>
        <taxon>Autobranchia</taxon>
        <taxon>Heteroconchia</taxon>
        <taxon>Palaeoheterodonta</taxon>
        <taxon>Unionida</taxon>
        <taxon>Unionoidea</taxon>
        <taxon>Unionidae</taxon>
        <taxon>Ambleminae</taxon>
        <taxon>Lampsilini</taxon>
        <taxon>Potamilus</taxon>
    </lineage>
</organism>
<reference evidence="3" key="2">
    <citation type="journal article" date="2021" name="Genome Biol. Evol.">
        <title>Developing a high-quality reference genome for a parasitic bivalve with doubly uniparental inheritance (Bivalvia: Unionida).</title>
        <authorList>
            <person name="Smith C.H."/>
        </authorList>
    </citation>
    <scope>NUCLEOTIDE SEQUENCE</scope>
    <source>
        <strain evidence="3">CHS0354</strain>
        <tissue evidence="3">Mantle</tissue>
    </source>
</reference>
<feature type="binding site" evidence="1">
    <location>
        <position position="62"/>
    </location>
    <ligand>
        <name>Zn(2+)</name>
        <dbReference type="ChEBI" id="CHEBI:29105"/>
        <note>catalytic</note>
    </ligand>
</feature>
<evidence type="ECO:0000256" key="1">
    <source>
        <dbReference type="PROSITE-ProRule" id="PRU00276"/>
    </source>
</evidence>
<sequence>MTAEFLVQSPTPFSSHRRLSGGTFRGKVCTVGKRMSVIEKSGYVRLVYTAAHELGHSLGAGHDGEGDARACKAEDGFIMTPIAKEDYPGKPYSKNSSLRIEDLHLTHPMEFFVAVNVKIEIYTHGLYYDPEYHEHVKSEPGEVFKVKEQCELNVGRGSDLCEVLYYLGMFLLVCDITGKIMGN</sequence>
<dbReference type="Proteomes" id="UP001195483">
    <property type="component" value="Unassembled WGS sequence"/>
</dbReference>
<feature type="domain" description="Peptidase M12B" evidence="2">
    <location>
        <begin position="1"/>
        <end position="96"/>
    </location>
</feature>
<feature type="active site" evidence="1">
    <location>
        <position position="53"/>
    </location>
</feature>
<dbReference type="Gene3D" id="3.40.390.10">
    <property type="entry name" value="Collagenase (Catalytic Domain)"/>
    <property type="match status" value="1"/>
</dbReference>
<dbReference type="PROSITE" id="PS50215">
    <property type="entry name" value="ADAM_MEPRO"/>
    <property type="match status" value="1"/>
</dbReference>
<feature type="binding site" evidence="1">
    <location>
        <position position="56"/>
    </location>
    <ligand>
        <name>Zn(2+)</name>
        <dbReference type="ChEBI" id="CHEBI:29105"/>
        <note>catalytic</note>
    </ligand>
</feature>
<keyword evidence="4" id="KW-1185">Reference proteome</keyword>